<accession>A0AAW5V3K4</accession>
<name>A0AAW5V3K4_9LEPT</name>
<dbReference type="Pfam" id="PF01943">
    <property type="entry name" value="Polysacc_synt"/>
    <property type="match status" value="1"/>
</dbReference>
<evidence type="ECO:0000256" key="4">
    <source>
        <dbReference type="ARBA" id="ARBA00023136"/>
    </source>
</evidence>
<evidence type="ECO:0000256" key="1">
    <source>
        <dbReference type="ARBA" id="ARBA00004141"/>
    </source>
</evidence>
<dbReference type="PANTHER" id="PTHR43424">
    <property type="entry name" value="LOCUS PUTATIVE PROTEIN 1-RELATED"/>
    <property type="match status" value="1"/>
</dbReference>
<feature type="transmembrane region" description="Helical" evidence="5">
    <location>
        <begin position="285"/>
        <end position="306"/>
    </location>
</feature>
<feature type="transmembrane region" description="Helical" evidence="5">
    <location>
        <begin position="46"/>
        <end position="68"/>
    </location>
</feature>
<evidence type="ECO:0000256" key="5">
    <source>
        <dbReference type="SAM" id="Phobius"/>
    </source>
</evidence>
<evidence type="ECO:0000256" key="2">
    <source>
        <dbReference type="ARBA" id="ARBA00022692"/>
    </source>
</evidence>
<feature type="transmembrane region" description="Helical" evidence="5">
    <location>
        <begin position="326"/>
        <end position="348"/>
    </location>
</feature>
<dbReference type="Proteomes" id="UP001209694">
    <property type="component" value="Unassembled WGS sequence"/>
</dbReference>
<feature type="transmembrane region" description="Helical" evidence="5">
    <location>
        <begin position="12"/>
        <end position="34"/>
    </location>
</feature>
<comment type="subcellular location">
    <subcellularLocation>
        <location evidence="1">Membrane</location>
        <topology evidence="1">Multi-pass membrane protein</topology>
    </subcellularLocation>
</comment>
<feature type="transmembrane region" description="Helical" evidence="5">
    <location>
        <begin position="254"/>
        <end position="273"/>
    </location>
</feature>
<feature type="transmembrane region" description="Helical" evidence="5">
    <location>
        <begin position="109"/>
        <end position="131"/>
    </location>
</feature>
<dbReference type="GO" id="GO:0016020">
    <property type="term" value="C:membrane"/>
    <property type="evidence" value="ECO:0007669"/>
    <property type="project" value="UniProtKB-SubCell"/>
</dbReference>
<dbReference type="AlphaFoldDB" id="A0AAW5V3K4"/>
<dbReference type="PANTHER" id="PTHR43424:SF1">
    <property type="entry name" value="LOCUS PUTATIVE PROTEIN 1-RELATED"/>
    <property type="match status" value="1"/>
</dbReference>
<evidence type="ECO:0000256" key="3">
    <source>
        <dbReference type="ARBA" id="ARBA00022989"/>
    </source>
</evidence>
<evidence type="ECO:0000313" key="6">
    <source>
        <dbReference type="EMBL" id="MCW7516251.1"/>
    </source>
</evidence>
<feature type="transmembrane region" description="Helical" evidence="5">
    <location>
        <begin position="143"/>
        <end position="162"/>
    </location>
</feature>
<evidence type="ECO:0000313" key="7">
    <source>
        <dbReference type="Proteomes" id="UP001209694"/>
    </source>
</evidence>
<feature type="transmembrane region" description="Helical" evidence="5">
    <location>
        <begin position="208"/>
        <end position="226"/>
    </location>
</feature>
<keyword evidence="2 5" id="KW-0812">Transmembrane</keyword>
<gene>
    <name evidence="6" type="ORF">ND810_13880</name>
</gene>
<feature type="transmembrane region" description="Helical" evidence="5">
    <location>
        <begin position="355"/>
        <end position="373"/>
    </location>
</feature>
<sequence>MKSIFLNSIWFFFDKVFKLVVGFAISVMIVRYLGPEWFGKYNYVNSIIVLFSIFVTFGSEGILVKFLVSEPDQKNEILSASFWFHSVFGLLSFLFSFLFLEILRNEADLFQLLFILGIPLLFRSFSVVKYVYESNLEIKKVVIIDNLTFFIFSFIRVLFVYFNYSFNWIFISFAIEGIITNISLYFYYRFYHPSFLNLRPKFETIKSILKESFPILVSGFAIIVYMKVDQIMIGSMLGDEQLGIYSVGVRLSEFWYFIPIGISSSFFPHLIALKKELSDHYKKRFAILHSIVFWMALLGACFTQFAADYVIVNIYGYDYYNSSSVLKIHIWASLFVFLGVAGSNYYILENLQKLTILKSFFGLFVNIVLNYIWIPEYGIVGAAFATLVSQFCANTLFLVFFKSLHPLLLLQLGSLFEIRFLNIRSIFRKQVGVYHSND</sequence>
<comment type="caution">
    <text evidence="6">The sequence shown here is derived from an EMBL/GenBank/DDBJ whole genome shotgun (WGS) entry which is preliminary data.</text>
</comment>
<protein>
    <submittedName>
        <fullName evidence="6">Flippase</fullName>
    </submittedName>
</protein>
<dbReference type="InterPro" id="IPR052556">
    <property type="entry name" value="PolySynth_Transporter"/>
</dbReference>
<dbReference type="EMBL" id="JAMQQD010000005">
    <property type="protein sequence ID" value="MCW7516251.1"/>
    <property type="molecule type" value="Genomic_DNA"/>
</dbReference>
<dbReference type="InterPro" id="IPR002797">
    <property type="entry name" value="Polysacc_synth"/>
</dbReference>
<keyword evidence="4 5" id="KW-0472">Membrane</keyword>
<dbReference type="CDD" id="cd13128">
    <property type="entry name" value="MATE_Wzx_like"/>
    <property type="match status" value="1"/>
</dbReference>
<proteinExistence type="predicted"/>
<keyword evidence="3 5" id="KW-1133">Transmembrane helix</keyword>
<organism evidence="6 7">
    <name type="scientific">Leptospira levettii</name>
    <dbReference type="NCBI Taxonomy" id="2023178"/>
    <lineage>
        <taxon>Bacteria</taxon>
        <taxon>Pseudomonadati</taxon>
        <taxon>Spirochaetota</taxon>
        <taxon>Spirochaetia</taxon>
        <taxon>Leptospirales</taxon>
        <taxon>Leptospiraceae</taxon>
        <taxon>Leptospira</taxon>
    </lineage>
</organism>
<feature type="transmembrane region" description="Helical" evidence="5">
    <location>
        <begin position="80"/>
        <end position="103"/>
    </location>
</feature>
<feature type="transmembrane region" description="Helical" evidence="5">
    <location>
        <begin position="168"/>
        <end position="188"/>
    </location>
</feature>
<feature type="transmembrane region" description="Helical" evidence="5">
    <location>
        <begin position="379"/>
        <end position="401"/>
    </location>
</feature>
<dbReference type="RefSeq" id="WP_265356034.1">
    <property type="nucleotide sequence ID" value="NZ_JAMQPS010000002.1"/>
</dbReference>
<reference evidence="6" key="1">
    <citation type="submission" date="2022-06" db="EMBL/GenBank/DDBJ databases">
        <title>Leptospira isolates from biofilms formed at urban environments.</title>
        <authorList>
            <person name="Ribeiro P.S."/>
            <person name="Sousa T."/>
            <person name="Carvalho N."/>
            <person name="Aburjaile F."/>
            <person name="Neves F."/>
            <person name="Oliveira D."/>
            <person name="Blanco L."/>
            <person name="Lima J."/>
            <person name="Costa F."/>
            <person name="Brenig B."/>
            <person name="Soares S."/>
            <person name="Ramos R."/>
            <person name="Goes-Neto A."/>
            <person name="Matiuzzi M."/>
            <person name="Azevedo V."/>
            <person name="Ristow P."/>
        </authorList>
    </citation>
    <scope>NUCLEOTIDE SEQUENCE</scope>
    <source>
        <strain evidence="6">VSF7</strain>
    </source>
</reference>